<dbReference type="InterPro" id="IPR050437">
    <property type="entry name" value="Ribos_protein_bS1-like"/>
</dbReference>
<dbReference type="RefSeq" id="WP_345087115.1">
    <property type="nucleotide sequence ID" value="NZ_BAAAWG010000013.1"/>
</dbReference>
<dbReference type="Pfam" id="PF00575">
    <property type="entry name" value="S1"/>
    <property type="match status" value="2"/>
</dbReference>
<evidence type="ECO:0000259" key="1">
    <source>
        <dbReference type="PROSITE" id="PS50126"/>
    </source>
</evidence>
<gene>
    <name evidence="2" type="ORF">ACFP3M_04610</name>
</gene>
<feature type="domain" description="S1 motif" evidence="1">
    <location>
        <begin position="1"/>
        <end position="67"/>
    </location>
</feature>
<dbReference type="EMBL" id="JBHSPW010000002">
    <property type="protein sequence ID" value="MFC5892098.1"/>
    <property type="molecule type" value="Genomic_DNA"/>
</dbReference>
<dbReference type="SMART" id="SM00316">
    <property type="entry name" value="S1"/>
    <property type="match status" value="2"/>
</dbReference>
<evidence type="ECO:0000313" key="2">
    <source>
        <dbReference type="EMBL" id="MFC5892098.1"/>
    </source>
</evidence>
<evidence type="ECO:0000313" key="3">
    <source>
        <dbReference type="Proteomes" id="UP001596241"/>
    </source>
</evidence>
<organism evidence="2 3">
    <name type="scientific">Streptomyces ramulosus</name>
    <dbReference type="NCBI Taxonomy" id="47762"/>
    <lineage>
        <taxon>Bacteria</taxon>
        <taxon>Bacillati</taxon>
        <taxon>Actinomycetota</taxon>
        <taxon>Actinomycetes</taxon>
        <taxon>Kitasatosporales</taxon>
        <taxon>Streptomycetaceae</taxon>
        <taxon>Streptomyces</taxon>
    </lineage>
</organism>
<dbReference type="Proteomes" id="UP001596241">
    <property type="component" value="Unassembled WGS sequence"/>
</dbReference>
<accession>A0ABW1FCR3</accession>
<comment type="caution">
    <text evidence="2">The sequence shown here is derived from an EMBL/GenBank/DDBJ whole genome shotgun (WGS) entry which is preliminary data.</text>
</comment>
<feature type="domain" description="S1 motif" evidence="1">
    <location>
        <begin position="82"/>
        <end position="148"/>
    </location>
</feature>
<sequence length="148" mass="15809">MSGIENFGVFVDLDGAPEASVGFIPPPELSWRRISSCHEAVSMGQRVSAEVLALDTEKRGQAVLSLTALQENPWLVWATCVGSIVSGRVTKLVPFGAFVGLDDGITGLVHSSELLAAEPDRGIRVGDVMTVRIAEVDPPVRRMRLALA</sequence>
<dbReference type="SUPFAM" id="SSF50249">
    <property type="entry name" value="Nucleic acid-binding proteins"/>
    <property type="match status" value="2"/>
</dbReference>
<dbReference type="InterPro" id="IPR012340">
    <property type="entry name" value="NA-bd_OB-fold"/>
</dbReference>
<keyword evidence="3" id="KW-1185">Reference proteome</keyword>
<proteinExistence type="predicted"/>
<dbReference type="PROSITE" id="PS50126">
    <property type="entry name" value="S1"/>
    <property type="match status" value="2"/>
</dbReference>
<reference evidence="3" key="1">
    <citation type="journal article" date="2019" name="Int. J. Syst. Evol. Microbiol.">
        <title>The Global Catalogue of Microorganisms (GCM) 10K type strain sequencing project: providing services to taxonomists for standard genome sequencing and annotation.</title>
        <authorList>
            <consortium name="The Broad Institute Genomics Platform"/>
            <consortium name="The Broad Institute Genome Sequencing Center for Infectious Disease"/>
            <person name="Wu L."/>
            <person name="Ma J."/>
        </authorList>
    </citation>
    <scope>NUCLEOTIDE SEQUENCE [LARGE SCALE GENOMIC DNA]</scope>
    <source>
        <strain evidence="3">CGMCC 1.15809</strain>
    </source>
</reference>
<dbReference type="Gene3D" id="2.40.50.140">
    <property type="entry name" value="Nucleic acid-binding proteins"/>
    <property type="match status" value="2"/>
</dbReference>
<dbReference type="CDD" id="cd00164">
    <property type="entry name" value="S1_like"/>
    <property type="match status" value="1"/>
</dbReference>
<dbReference type="InterPro" id="IPR003029">
    <property type="entry name" value="S1_domain"/>
</dbReference>
<dbReference type="PANTHER" id="PTHR10724">
    <property type="entry name" value="30S RIBOSOMAL PROTEIN S1"/>
    <property type="match status" value="1"/>
</dbReference>
<name>A0ABW1FCR3_9ACTN</name>
<protein>
    <submittedName>
        <fullName evidence="2">S1 RNA-binding domain-containing protein</fullName>
    </submittedName>
</protein>